<feature type="region of interest" description="Disordered" evidence="1">
    <location>
        <begin position="53"/>
        <end position="73"/>
    </location>
</feature>
<evidence type="ECO:0000313" key="3">
    <source>
        <dbReference type="Proteomes" id="UP001221328"/>
    </source>
</evidence>
<gene>
    <name evidence="2" type="ORF">PO587_44605</name>
</gene>
<evidence type="ECO:0000313" key="2">
    <source>
        <dbReference type="EMBL" id="MDC2961519.1"/>
    </source>
</evidence>
<dbReference type="Pfam" id="PF13822">
    <property type="entry name" value="ACC_epsilon"/>
    <property type="match status" value="1"/>
</dbReference>
<dbReference type="Proteomes" id="UP001221328">
    <property type="component" value="Unassembled WGS sequence"/>
</dbReference>
<keyword evidence="3" id="KW-1185">Reference proteome</keyword>
<protein>
    <submittedName>
        <fullName evidence="2">Acyl-CoA carboxylase subunit epsilon</fullName>
    </submittedName>
</protein>
<sequence length="73" mass="7849">MFTVPGSAELIRVVRGTPDADELAALLTVLTAVSNAADERNGADCRRRAHWDRGVRPYRPPGSWRQGAGTAST</sequence>
<comment type="caution">
    <text evidence="2">The sequence shown here is derived from an EMBL/GenBank/DDBJ whole genome shotgun (WGS) entry which is preliminary data.</text>
</comment>
<dbReference type="EMBL" id="JAQOSK010000049">
    <property type="protein sequence ID" value="MDC2961519.1"/>
    <property type="molecule type" value="Genomic_DNA"/>
</dbReference>
<organism evidence="2 3">
    <name type="scientific">Streptomyces gilvifuscus</name>
    <dbReference type="NCBI Taxonomy" id="1550617"/>
    <lineage>
        <taxon>Bacteria</taxon>
        <taxon>Bacillati</taxon>
        <taxon>Actinomycetota</taxon>
        <taxon>Actinomycetes</taxon>
        <taxon>Kitasatosporales</taxon>
        <taxon>Streptomycetaceae</taxon>
        <taxon>Streptomyces</taxon>
    </lineage>
</organism>
<name>A0ABT5G9U1_9ACTN</name>
<reference evidence="2 3" key="1">
    <citation type="journal article" date="2015" name="Int. J. Syst. Evol. Microbiol.">
        <title>Streptomyces gilvifuscus sp. nov., an actinomycete that produces antibacterial compounds isolated from soil.</title>
        <authorList>
            <person name="Nguyen T.M."/>
            <person name="Kim J."/>
        </authorList>
    </citation>
    <scope>NUCLEOTIDE SEQUENCE [LARGE SCALE GENOMIC DNA]</scope>
    <source>
        <strain evidence="2 3">T113</strain>
    </source>
</reference>
<evidence type="ECO:0000256" key="1">
    <source>
        <dbReference type="SAM" id="MobiDB-lite"/>
    </source>
</evidence>
<proteinExistence type="predicted"/>
<dbReference type="InterPro" id="IPR032716">
    <property type="entry name" value="ACC_epsilon"/>
</dbReference>
<dbReference type="RefSeq" id="WP_272179330.1">
    <property type="nucleotide sequence ID" value="NZ_JAQOSK010000049.1"/>
</dbReference>
<accession>A0ABT5G9U1</accession>